<gene>
    <name evidence="2" type="ORF">FJM67_15400</name>
</gene>
<dbReference type="OrthoDB" id="6415307at2"/>
<comment type="caution">
    <text evidence="2">The sequence shown here is derived from an EMBL/GenBank/DDBJ whole genome shotgun (WGS) entry which is preliminary data.</text>
</comment>
<accession>A0A501WEZ5</accession>
<proteinExistence type="predicted"/>
<dbReference type="InterPro" id="IPR038627">
    <property type="entry name" value="YebG-like_sf"/>
</dbReference>
<dbReference type="AlphaFoldDB" id="A0A501WEZ5"/>
<feature type="compositionally biased region" description="Basic residues" evidence="1">
    <location>
        <begin position="74"/>
        <end position="86"/>
    </location>
</feature>
<feature type="compositionally biased region" description="Acidic residues" evidence="1">
    <location>
        <begin position="103"/>
        <end position="128"/>
    </location>
</feature>
<keyword evidence="3" id="KW-1185">Reference proteome</keyword>
<dbReference type="Gene3D" id="1.10.10.710">
    <property type="entry name" value="PSPTO_1197 like"/>
    <property type="match status" value="1"/>
</dbReference>
<dbReference type="Pfam" id="PF07130">
    <property type="entry name" value="YebG"/>
    <property type="match status" value="1"/>
</dbReference>
<dbReference type="InterPro" id="IPR009813">
    <property type="entry name" value="Uncharacterised_YebG"/>
</dbReference>
<feature type="region of interest" description="Disordered" evidence="1">
    <location>
        <begin position="73"/>
        <end position="140"/>
    </location>
</feature>
<evidence type="ECO:0000313" key="2">
    <source>
        <dbReference type="EMBL" id="TPE46920.1"/>
    </source>
</evidence>
<protein>
    <recommendedName>
        <fullName evidence="4">YebG family protein</fullName>
    </recommendedName>
</protein>
<evidence type="ECO:0008006" key="4">
    <source>
        <dbReference type="Google" id="ProtNLM"/>
    </source>
</evidence>
<organism evidence="2 3">
    <name type="scientific">Maribrevibacterium harenarium</name>
    <dbReference type="NCBI Taxonomy" id="2589817"/>
    <lineage>
        <taxon>Bacteria</taxon>
        <taxon>Pseudomonadati</taxon>
        <taxon>Pseudomonadota</taxon>
        <taxon>Gammaproteobacteria</taxon>
        <taxon>Oceanospirillales</taxon>
        <taxon>Oceanospirillaceae</taxon>
        <taxon>Maribrevibacterium</taxon>
    </lineage>
</organism>
<dbReference type="EMBL" id="VFRR01000049">
    <property type="protein sequence ID" value="TPE46920.1"/>
    <property type="molecule type" value="Genomic_DNA"/>
</dbReference>
<dbReference type="RefSeq" id="WP_140591159.1">
    <property type="nucleotide sequence ID" value="NZ_VFRR01000049.1"/>
</dbReference>
<name>A0A501WEZ5_9GAMM</name>
<evidence type="ECO:0000313" key="3">
    <source>
        <dbReference type="Proteomes" id="UP000315901"/>
    </source>
</evidence>
<evidence type="ECO:0000256" key="1">
    <source>
        <dbReference type="SAM" id="MobiDB-lite"/>
    </source>
</evidence>
<sequence length="140" mass="15469">MPVVVKYVVERNGTEKMTFSSKAEADAYDKLLETAEQLEQLLEACPQLSDNDIVPNLAMFLAENKDDVLAALNNKRKPVAKPKKATPTKAKQSSPSQTVMDDLVIEPDDEASSYLDDESVDYSNDDELVVSVDEYTDHAA</sequence>
<reference evidence="2 3" key="1">
    <citation type="submission" date="2019-06" db="EMBL/GenBank/DDBJ databases">
        <title>A novel bacterium of genus Marinomonas, isolated from coastal sand.</title>
        <authorList>
            <person name="Huang H."/>
            <person name="Mo K."/>
            <person name="Hu Y."/>
        </authorList>
    </citation>
    <scope>NUCLEOTIDE SEQUENCE [LARGE SCALE GENOMIC DNA]</scope>
    <source>
        <strain evidence="2 3">HB171799</strain>
    </source>
</reference>
<dbReference type="Proteomes" id="UP000315901">
    <property type="component" value="Unassembled WGS sequence"/>
</dbReference>